<proteinExistence type="inferred from homology"/>
<comment type="caution">
    <text evidence="19">The sequence shown here is derived from an EMBL/GenBank/DDBJ whole genome shotgun (WGS) entry which is preliminary data.</text>
</comment>
<dbReference type="Proteomes" id="UP000488506">
    <property type="component" value="Unassembled WGS sequence"/>
</dbReference>
<dbReference type="PROSITE" id="PS00076">
    <property type="entry name" value="PYRIDINE_REDOX_1"/>
    <property type="match status" value="1"/>
</dbReference>
<feature type="domain" description="Pyridine nucleotide-disulphide oxidoreductase dimerisation" evidence="17">
    <location>
        <begin position="328"/>
        <end position="436"/>
    </location>
</feature>
<dbReference type="PIRSF" id="PIRSF000350">
    <property type="entry name" value="Mercury_reductase_MerA"/>
    <property type="match status" value="1"/>
</dbReference>
<dbReference type="InterPro" id="IPR050151">
    <property type="entry name" value="Class-I_Pyr_Nuc-Dis_Oxidored"/>
</dbReference>
<dbReference type="InterPro" id="IPR016156">
    <property type="entry name" value="FAD/NAD-linked_Rdtase_dimer_sf"/>
</dbReference>
<evidence type="ECO:0000256" key="6">
    <source>
        <dbReference type="ARBA" id="ARBA00022630"/>
    </source>
</evidence>
<keyword evidence="9 14" id="KW-0520">NAD</keyword>
<comment type="catalytic activity">
    <reaction evidence="12 16">
        <text>N(6)-[(R)-dihydrolipoyl]-L-lysyl-[protein] + NAD(+) = N(6)-[(R)-lipoyl]-L-lysyl-[protein] + NADH + H(+)</text>
        <dbReference type="Rhea" id="RHEA:15045"/>
        <dbReference type="Rhea" id="RHEA-COMP:10474"/>
        <dbReference type="Rhea" id="RHEA-COMP:10475"/>
        <dbReference type="ChEBI" id="CHEBI:15378"/>
        <dbReference type="ChEBI" id="CHEBI:57540"/>
        <dbReference type="ChEBI" id="CHEBI:57945"/>
        <dbReference type="ChEBI" id="CHEBI:83099"/>
        <dbReference type="ChEBI" id="CHEBI:83100"/>
        <dbReference type="EC" id="1.8.1.4"/>
    </reaction>
</comment>
<feature type="binding site" evidence="14">
    <location>
        <position position="294"/>
    </location>
    <ligand>
        <name>FAD</name>
        <dbReference type="ChEBI" id="CHEBI:57692"/>
    </ligand>
</feature>
<dbReference type="EMBL" id="WPAF01000021">
    <property type="protein sequence ID" value="KAF0133644.1"/>
    <property type="molecule type" value="Genomic_DNA"/>
</dbReference>
<dbReference type="PANTHER" id="PTHR22912:SF217">
    <property type="entry name" value="DIHYDROLIPOYL DEHYDROGENASE"/>
    <property type="match status" value="1"/>
</dbReference>
<evidence type="ECO:0000259" key="17">
    <source>
        <dbReference type="Pfam" id="PF02852"/>
    </source>
</evidence>
<dbReference type="PRINTS" id="PR00411">
    <property type="entry name" value="PNDRDTASEI"/>
</dbReference>
<dbReference type="InterPro" id="IPR036188">
    <property type="entry name" value="FAD/NAD-bd_sf"/>
</dbReference>
<dbReference type="FunFam" id="3.30.390.30:FF:000001">
    <property type="entry name" value="Dihydrolipoyl dehydrogenase"/>
    <property type="match status" value="1"/>
</dbReference>
<dbReference type="GO" id="GO:0004148">
    <property type="term" value="F:dihydrolipoyl dehydrogenase (NADH) activity"/>
    <property type="evidence" value="ECO:0007669"/>
    <property type="project" value="UniProtKB-EC"/>
</dbReference>
<dbReference type="AlphaFoldDB" id="A0A833L0K2"/>
<feature type="binding site" evidence="14">
    <location>
        <begin position="300"/>
        <end position="303"/>
    </location>
    <ligand>
        <name>FAD</name>
        <dbReference type="ChEBI" id="CHEBI:57692"/>
    </ligand>
</feature>
<dbReference type="GO" id="GO:0006103">
    <property type="term" value="P:2-oxoglutarate metabolic process"/>
    <property type="evidence" value="ECO:0007669"/>
    <property type="project" value="TreeGrafter"/>
</dbReference>
<gene>
    <name evidence="19" type="ORF">FD145_1182</name>
</gene>
<feature type="binding site" evidence="14">
    <location>
        <position position="114"/>
    </location>
    <ligand>
        <name>FAD</name>
        <dbReference type="ChEBI" id="CHEBI:57692"/>
    </ligand>
</feature>
<dbReference type="InterPro" id="IPR004099">
    <property type="entry name" value="Pyr_nucl-diS_OxRdtase_dimer"/>
</dbReference>
<evidence type="ECO:0000256" key="10">
    <source>
        <dbReference type="ARBA" id="ARBA00023157"/>
    </source>
</evidence>
<comment type="subcellular location">
    <subcellularLocation>
        <location evidence="1">Cytoplasm</location>
    </subcellularLocation>
</comment>
<evidence type="ECO:0000256" key="5">
    <source>
        <dbReference type="ARBA" id="ARBA00022490"/>
    </source>
</evidence>
<organism evidence="19 20">
    <name type="scientific">Candidatus Saganbacteria bacterium</name>
    <dbReference type="NCBI Taxonomy" id="2575572"/>
    <lineage>
        <taxon>Bacteria</taxon>
        <taxon>Bacillati</taxon>
        <taxon>Saganbacteria</taxon>
    </lineage>
</organism>
<evidence type="ECO:0000256" key="11">
    <source>
        <dbReference type="ARBA" id="ARBA00023284"/>
    </source>
</evidence>
<keyword evidence="10" id="KW-1015">Disulfide bond</keyword>
<keyword evidence="8 16" id="KW-0560">Oxidoreductase</keyword>
<evidence type="ECO:0000256" key="4">
    <source>
        <dbReference type="ARBA" id="ARBA00016961"/>
    </source>
</evidence>
<comment type="similarity">
    <text evidence="2 16">Belongs to the class-I pyridine nucleotide-disulfide oxidoreductase family.</text>
</comment>
<evidence type="ECO:0000256" key="16">
    <source>
        <dbReference type="RuleBase" id="RU003692"/>
    </source>
</evidence>
<evidence type="ECO:0000256" key="12">
    <source>
        <dbReference type="ARBA" id="ARBA00049187"/>
    </source>
</evidence>
<name>A0A833L0K2_UNCSA</name>
<dbReference type="InterPro" id="IPR001100">
    <property type="entry name" value="Pyr_nuc-diS_OxRdtase"/>
</dbReference>
<sequence>MSNEHEIAVLGGGPAGYAAAIRAAQLGAKVVLIEKDKVGGTCLNRGCIPTKAIIACTTLFEKIKKAESFGITSDNPSINLEKVIARKDQIISKLVKGLEFLIEKNGITIVRGQGKVLAPNKLEIETSDGRRPACRTGRLSVISRKLIIATGSTNALLPGFNFDHSNILNSDDILNLTEVPEKLTIVGGGVIGIHFAAIFSLLGTEVTVYEALPEILSGIDEEVVSLVKRILKRKNVSILTGTRFEKATGKILICVGRLPSLLGLEALNLKMDGKSIFVNEKMETNVPNTYAVGDAASKKMLAHVAFEQGVIAAENALGANRTFNYNSVPIGIYTSPEIGSVGLTEKEAREKHSNIKVGKFPYSALGIANAMGEAEGFIKIISDDSGKILGAHIIGAEATTLISNIVIAMKQGISADKIGGTFQSHPSYSEGVQEAAEAIFKASLHMLNQ</sequence>
<comment type="cofactor">
    <cofactor evidence="14 16">
        <name>FAD</name>
        <dbReference type="ChEBI" id="CHEBI:57692"/>
    </cofactor>
    <text evidence="14 16">Binds 1 FAD per subunit.</text>
</comment>
<dbReference type="NCBIfam" id="TIGR01350">
    <property type="entry name" value="lipoamide_DH"/>
    <property type="match status" value="1"/>
</dbReference>
<feature type="active site" description="Proton acceptor" evidence="13">
    <location>
        <position position="425"/>
    </location>
</feature>
<accession>A0A833L0K2</accession>
<evidence type="ECO:0000256" key="15">
    <source>
        <dbReference type="PIRSR" id="PIRSR000350-4"/>
    </source>
</evidence>
<dbReference type="PANTHER" id="PTHR22912">
    <property type="entry name" value="DISULFIDE OXIDOREDUCTASE"/>
    <property type="match status" value="1"/>
</dbReference>
<keyword evidence="5" id="KW-0963">Cytoplasm</keyword>
<dbReference type="PRINTS" id="PR00368">
    <property type="entry name" value="FADPNR"/>
</dbReference>
<dbReference type="Gene3D" id="3.50.50.60">
    <property type="entry name" value="FAD/NAD(P)-binding domain"/>
    <property type="match status" value="3"/>
</dbReference>
<dbReference type="GO" id="GO:0050660">
    <property type="term" value="F:flavin adenine dinucleotide binding"/>
    <property type="evidence" value="ECO:0007669"/>
    <property type="project" value="InterPro"/>
</dbReference>
<feature type="binding site" evidence="14">
    <location>
        <begin position="150"/>
        <end position="152"/>
    </location>
    <ligand>
        <name>FAD</name>
        <dbReference type="ChEBI" id="CHEBI:57692"/>
    </ligand>
</feature>
<evidence type="ECO:0000313" key="20">
    <source>
        <dbReference type="Proteomes" id="UP000488506"/>
    </source>
</evidence>
<dbReference type="InterPro" id="IPR012999">
    <property type="entry name" value="Pyr_OxRdtase_I_AS"/>
</dbReference>
<dbReference type="InterPro" id="IPR023753">
    <property type="entry name" value="FAD/NAD-binding_dom"/>
</dbReference>
<keyword evidence="14" id="KW-0547">Nucleotide-binding</keyword>
<evidence type="ECO:0000313" key="19">
    <source>
        <dbReference type="EMBL" id="KAF0133644.1"/>
    </source>
</evidence>
<feature type="disulfide bond" description="Redox-active" evidence="15">
    <location>
        <begin position="42"/>
        <end position="47"/>
    </location>
</feature>
<evidence type="ECO:0000259" key="18">
    <source>
        <dbReference type="Pfam" id="PF07992"/>
    </source>
</evidence>
<evidence type="ECO:0000256" key="8">
    <source>
        <dbReference type="ARBA" id="ARBA00023002"/>
    </source>
</evidence>
<keyword evidence="7 14" id="KW-0274">FAD</keyword>
<dbReference type="EC" id="1.8.1.4" evidence="3 16"/>
<dbReference type="GO" id="GO:0005737">
    <property type="term" value="C:cytoplasm"/>
    <property type="evidence" value="ECO:0007669"/>
    <property type="project" value="UniProtKB-SubCell"/>
</dbReference>
<keyword evidence="6 16" id="KW-0285">Flavoprotein</keyword>
<feature type="binding site" evidence="14">
    <location>
        <position position="210"/>
    </location>
    <ligand>
        <name>NAD(+)</name>
        <dbReference type="ChEBI" id="CHEBI:57540"/>
    </ligand>
</feature>
<dbReference type="SUPFAM" id="SSF55424">
    <property type="entry name" value="FAD/NAD-linked reductases, dimerisation (C-terminal) domain"/>
    <property type="match status" value="1"/>
</dbReference>
<comment type="miscellaneous">
    <text evidence="16">The active site is a redox-active disulfide bond.</text>
</comment>
<feature type="domain" description="FAD/NAD(P)-binding" evidence="18">
    <location>
        <begin position="6"/>
        <end position="309"/>
    </location>
</feature>
<feature type="binding site" evidence="14">
    <location>
        <position position="51"/>
    </location>
    <ligand>
        <name>FAD</name>
        <dbReference type="ChEBI" id="CHEBI:57692"/>
    </ligand>
</feature>
<evidence type="ECO:0000256" key="7">
    <source>
        <dbReference type="ARBA" id="ARBA00022827"/>
    </source>
</evidence>
<dbReference type="Pfam" id="PF02852">
    <property type="entry name" value="Pyr_redox_dim"/>
    <property type="match status" value="1"/>
</dbReference>
<dbReference type="Pfam" id="PF07992">
    <property type="entry name" value="Pyr_redox_2"/>
    <property type="match status" value="1"/>
</dbReference>
<evidence type="ECO:0000256" key="3">
    <source>
        <dbReference type="ARBA" id="ARBA00012608"/>
    </source>
</evidence>
<dbReference type="SUPFAM" id="SSF51905">
    <property type="entry name" value="FAD/NAD(P)-binding domain"/>
    <property type="match status" value="1"/>
</dbReference>
<protein>
    <recommendedName>
        <fullName evidence="4 16">Dihydrolipoyl dehydrogenase</fullName>
        <ecNumber evidence="3 16">1.8.1.4</ecNumber>
    </recommendedName>
</protein>
<dbReference type="Gene3D" id="3.30.390.30">
    <property type="match status" value="1"/>
</dbReference>
<evidence type="ECO:0000256" key="14">
    <source>
        <dbReference type="PIRSR" id="PIRSR000350-3"/>
    </source>
</evidence>
<reference evidence="19 20" key="1">
    <citation type="submission" date="2019-12" db="EMBL/GenBank/DDBJ databases">
        <authorList>
            <person name="Wolfe R."/>
            <person name="Danczak R."/>
            <person name="Wilkins M."/>
        </authorList>
    </citation>
    <scope>NUCLEOTIDE SEQUENCE [LARGE SCALE GENOMIC DNA]</scope>
    <source>
        <strain evidence="19">X2_MaxBin.013</strain>
    </source>
</reference>
<evidence type="ECO:0000256" key="13">
    <source>
        <dbReference type="PIRSR" id="PIRSR000350-2"/>
    </source>
</evidence>
<keyword evidence="11 16" id="KW-0676">Redox-active center</keyword>
<dbReference type="InterPro" id="IPR006258">
    <property type="entry name" value="Lipoamide_DH"/>
</dbReference>
<feature type="binding site" evidence="14">
    <location>
        <position position="256"/>
    </location>
    <ligand>
        <name>NAD(+)</name>
        <dbReference type="ChEBI" id="CHEBI:57540"/>
    </ligand>
</feature>
<evidence type="ECO:0000256" key="2">
    <source>
        <dbReference type="ARBA" id="ARBA00007532"/>
    </source>
</evidence>
<evidence type="ECO:0000256" key="9">
    <source>
        <dbReference type="ARBA" id="ARBA00023027"/>
    </source>
</evidence>
<evidence type="ECO:0000256" key="1">
    <source>
        <dbReference type="ARBA" id="ARBA00004496"/>
    </source>
</evidence>